<dbReference type="NCBIfam" id="TIGR00756">
    <property type="entry name" value="PPR"/>
    <property type="match status" value="8"/>
</dbReference>
<evidence type="ECO:0000256" key="1">
    <source>
        <dbReference type="ARBA" id="ARBA00007626"/>
    </source>
</evidence>
<dbReference type="PANTHER" id="PTHR47932:SF63">
    <property type="entry name" value="OS08G0290000 PROTEIN"/>
    <property type="match status" value="1"/>
</dbReference>
<protein>
    <submittedName>
        <fullName evidence="4">Pentatricopeptide repeat-containing protein</fullName>
    </submittedName>
</protein>
<dbReference type="PANTHER" id="PTHR47932">
    <property type="entry name" value="ATPASE EXPRESSION PROTEIN 3"/>
    <property type="match status" value="1"/>
</dbReference>
<keyword evidence="2" id="KW-0677">Repeat</keyword>
<dbReference type="Proteomes" id="UP000436088">
    <property type="component" value="Unassembled WGS sequence"/>
</dbReference>
<reference evidence="4" key="1">
    <citation type="submission" date="2019-09" db="EMBL/GenBank/DDBJ databases">
        <title>Draft genome information of white flower Hibiscus syriacus.</title>
        <authorList>
            <person name="Kim Y.-M."/>
        </authorList>
    </citation>
    <scope>NUCLEOTIDE SEQUENCE [LARGE SCALE GENOMIC DNA]</scope>
    <source>
        <strain evidence="4">YM2019G1</strain>
    </source>
</reference>
<feature type="repeat" description="PPR" evidence="3">
    <location>
        <begin position="245"/>
        <end position="279"/>
    </location>
</feature>
<evidence type="ECO:0000313" key="4">
    <source>
        <dbReference type="EMBL" id="KAE8662429.1"/>
    </source>
</evidence>
<sequence length="563" mass="63271">MEEFGACLNANVYDSILVALVRKGQLGLALSIFCKLLEASNGNDNGDSIVCSLPGSVAINELLVALRKADRIAEFKQVFNKLRGKKEFELDTYGYNICFDSFGCWGDLAASLCLFKDMKLKEKSLNSGSFGPDLCTYNSIIHVLCSVGKVKDTLVVWEESKVSGHEPDAFTYRILIQGCSKLYKINDAMEIFSEMQYNGFAPDTDGVRASCWTYNVLIDGLFRNDRAEAAYTLFCDLKKKGQFVDGVTYSIVVLQLCREGQLEEALRLAEEMEARGFLVDLVTITSLLVGFYKQGWWDWTERLMKHIHGGYLVPNVLKWKANMETKLKNPPKNSKDYTYLFPSRGDFTEMGSYAGQAIGSTFDSLDCDEKDQEMSFIESDQWSSSPYMDRLANQVKSTEHSSRLFSLIRGAKSLKKGDCYTYNSIMSSFVKKGYINEAWSVLNEMDEKVCPADIATYNLIIQGLGKTGRADIASSVLEKLMKHGGYLDIVMYNTLINALGKAGYIDEASRLFEQMRLSGINPDVITYNTFIEVHTKAGQLKDAYRYLKMMLDAGVLRTMLRTP</sequence>
<feature type="repeat" description="PPR" evidence="3">
    <location>
        <begin position="488"/>
        <end position="522"/>
    </location>
</feature>
<accession>A0A6A2XVJ4</accession>
<feature type="repeat" description="PPR" evidence="3">
    <location>
        <begin position="453"/>
        <end position="487"/>
    </location>
</feature>
<name>A0A6A2XVJ4_HIBSY</name>
<feature type="repeat" description="PPR" evidence="3">
    <location>
        <begin position="418"/>
        <end position="452"/>
    </location>
</feature>
<dbReference type="AlphaFoldDB" id="A0A6A2XVJ4"/>
<dbReference type="EMBL" id="VEPZ02001705">
    <property type="protein sequence ID" value="KAE8662429.1"/>
    <property type="molecule type" value="Genomic_DNA"/>
</dbReference>
<feature type="repeat" description="PPR" evidence="3">
    <location>
        <begin position="133"/>
        <end position="167"/>
    </location>
</feature>
<feature type="repeat" description="PPR" evidence="3">
    <location>
        <begin position="168"/>
        <end position="202"/>
    </location>
</feature>
<comment type="similarity">
    <text evidence="1">Belongs to the PPR family. P subfamily.</text>
</comment>
<gene>
    <name evidence="4" type="ORF">F3Y22_tig00113337pilonHSYRG00048</name>
</gene>
<dbReference type="Pfam" id="PF13041">
    <property type="entry name" value="PPR_2"/>
    <property type="match status" value="4"/>
</dbReference>
<dbReference type="Gene3D" id="1.25.40.10">
    <property type="entry name" value="Tetratricopeptide repeat domain"/>
    <property type="match status" value="5"/>
</dbReference>
<evidence type="ECO:0000256" key="3">
    <source>
        <dbReference type="PROSITE-ProRule" id="PRU00708"/>
    </source>
</evidence>
<proteinExistence type="inferred from homology"/>
<organism evidence="4 5">
    <name type="scientific">Hibiscus syriacus</name>
    <name type="common">Rose of Sharon</name>
    <dbReference type="NCBI Taxonomy" id="106335"/>
    <lineage>
        <taxon>Eukaryota</taxon>
        <taxon>Viridiplantae</taxon>
        <taxon>Streptophyta</taxon>
        <taxon>Embryophyta</taxon>
        <taxon>Tracheophyta</taxon>
        <taxon>Spermatophyta</taxon>
        <taxon>Magnoliopsida</taxon>
        <taxon>eudicotyledons</taxon>
        <taxon>Gunneridae</taxon>
        <taxon>Pentapetalae</taxon>
        <taxon>rosids</taxon>
        <taxon>malvids</taxon>
        <taxon>Malvales</taxon>
        <taxon>Malvaceae</taxon>
        <taxon>Malvoideae</taxon>
        <taxon>Hibiscus</taxon>
    </lineage>
</organism>
<evidence type="ECO:0000313" key="5">
    <source>
        <dbReference type="Proteomes" id="UP000436088"/>
    </source>
</evidence>
<feature type="repeat" description="PPR" evidence="3">
    <location>
        <begin position="210"/>
        <end position="244"/>
    </location>
</feature>
<evidence type="ECO:0000256" key="2">
    <source>
        <dbReference type="ARBA" id="ARBA00022737"/>
    </source>
</evidence>
<comment type="caution">
    <text evidence="4">The sequence shown here is derived from an EMBL/GenBank/DDBJ whole genome shotgun (WGS) entry which is preliminary data.</text>
</comment>
<dbReference type="InterPro" id="IPR011990">
    <property type="entry name" value="TPR-like_helical_dom_sf"/>
</dbReference>
<keyword evidence="5" id="KW-1185">Reference proteome</keyword>
<dbReference type="InterPro" id="IPR002885">
    <property type="entry name" value="PPR_rpt"/>
</dbReference>
<dbReference type="PROSITE" id="PS51375">
    <property type="entry name" value="PPR"/>
    <property type="match status" value="8"/>
</dbReference>
<feature type="repeat" description="PPR" evidence="3">
    <location>
        <begin position="523"/>
        <end position="557"/>
    </location>
</feature>